<name>A0AA88WQN9_9ASTE</name>
<dbReference type="EMBL" id="JAVXUP010000293">
    <property type="protein sequence ID" value="KAK3031792.1"/>
    <property type="molecule type" value="Genomic_DNA"/>
</dbReference>
<dbReference type="SUPFAM" id="SSF81383">
    <property type="entry name" value="F-box domain"/>
    <property type="match status" value="1"/>
</dbReference>
<proteinExistence type="predicted"/>
<feature type="domain" description="FBD" evidence="1">
    <location>
        <begin position="319"/>
        <end position="395"/>
    </location>
</feature>
<dbReference type="Pfam" id="PF08387">
    <property type="entry name" value="FBD"/>
    <property type="match status" value="1"/>
</dbReference>
<dbReference type="SUPFAM" id="SSF52047">
    <property type="entry name" value="RNI-like"/>
    <property type="match status" value="1"/>
</dbReference>
<dbReference type="PANTHER" id="PTHR31639">
    <property type="entry name" value="F-BOX PROTEIN-LIKE"/>
    <property type="match status" value="1"/>
</dbReference>
<dbReference type="InterPro" id="IPR036047">
    <property type="entry name" value="F-box-like_dom_sf"/>
</dbReference>
<dbReference type="InterPro" id="IPR032675">
    <property type="entry name" value="LRR_dom_sf"/>
</dbReference>
<accession>A0AA88WQN9</accession>
<evidence type="ECO:0000313" key="3">
    <source>
        <dbReference type="Proteomes" id="UP001188597"/>
    </source>
</evidence>
<gene>
    <name evidence="2" type="ORF">RJ639_036944</name>
</gene>
<keyword evidence="3" id="KW-1185">Reference proteome</keyword>
<dbReference type="InterPro" id="IPR006566">
    <property type="entry name" value="FBD"/>
</dbReference>
<evidence type="ECO:0000259" key="1">
    <source>
        <dbReference type="SMART" id="SM00579"/>
    </source>
</evidence>
<sequence length="420" mass="47933">MACSDTKDVISNLPTDVIEIILGRLPIQEAVKTSILSRKWLLNWSTLAQFVFDRQFFDFLNSRNSECKSARVLNEVLLIHNGPILKFVLSIPDIRSQKKDDISQWIGLLSRKGVKELTVENLVALHRRPTHHFSCLQLTHLKLCSCKFYMPVIFSSGFQSLETLVIESSTFIDEFNIDSPSLKHFSLGGELYYIRIANAPNLRTLSMSFSSTLGGFPDFWSSNMIEVLGRLPKLEKLYLGDSLCEYLAMRVPIWRLPAAFGCLKDITLADVDICNLRDEVPSLLCIIRSSPYLQNLEISVYHSDIILAVEPELSLWEEDCMLFYLQTVKLISMLGLRAEMKLIEFLLACSPSLKKMSIERKEVPAAYTAALSGYKLIKRLVMFDRASPHAEITYSDPSQPMFSSYTEIYPMPFRKFYTSL</sequence>
<comment type="caution">
    <text evidence="2">The sequence shown here is derived from an EMBL/GenBank/DDBJ whole genome shotgun (WGS) entry which is preliminary data.</text>
</comment>
<evidence type="ECO:0000313" key="2">
    <source>
        <dbReference type="EMBL" id="KAK3031792.1"/>
    </source>
</evidence>
<dbReference type="Proteomes" id="UP001188597">
    <property type="component" value="Unassembled WGS sequence"/>
</dbReference>
<organism evidence="2 3">
    <name type="scientific">Escallonia herrerae</name>
    <dbReference type="NCBI Taxonomy" id="1293975"/>
    <lineage>
        <taxon>Eukaryota</taxon>
        <taxon>Viridiplantae</taxon>
        <taxon>Streptophyta</taxon>
        <taxon>Embryophyta</taxon>
        <taxon>Tracheophyta</taxon>
        <taxon>Spermatophyta</taxon>
        <taxon>Magnoliopsida</taxon>
        <taxon>eudicotyledons</taxon>
        <taxon>Gunneridae</taxon>
        <taxon>Pentapetalae</taxon>
        <taxon>asterids</taxon>
        <taxon>campanulids</taxon>
        <taxon>Escalloniales</taxon>
        <taxon>Escalloniaceae</taxon>
        <taxon>Escallonia</taxon>
    </lineage>
</organism>
<dbReference type="Gene3D" id="3.80.10.10">
    <property type="entry name" value="Ribonuclease Inhibitor"/>
    <property type="match status" value="1"/>
</dbReference>
<dbReference type="Pfam" id="PF00646">
    <property type="entry name" value="F-box"/>
    <property type="match status" value="1"/>
</dbReference>
<dbReference type="SMART" id="SM00579">
    <property type="entry name" value="FBD"/>
    <property type="match status" value="1"/>
</dbReference>
<protein>
    <recommendedName>
        <fullName evidence="1">FBD domain-containing protein</fullName>
    </recommendedName>
</protein>
<dbReference type="PANTHER" id="PTHR31639:SF312">
    <property type="entry name" value="CYCLIN-LIKE F-BOX"/>
    <property type="match status" value="1"/>
</dbReference>
<dbReference type="InterPro" id="IPR001810">
    <property type="entry name" value="F-box_dom"/>
</dbReference>
<reference evidence="2" key="1">
    <citation type="submission" date="2022-12" db="EMBL/GenBank/DDBJ databases">
        <title>Draft genome assemblies for two species of Escallonia (Escalloniales).</title>
        <authorList>
            <person name="Chanderbali A."/>
            <person name="Dervinis C."/>
            <person name="Anghel I."/>
            <person name="Soltis D."/>
            <person name="Soltis P."/>
            <person name="Zapata F."/>
        </authorList>
    </citation>
    <scope>NUCLEOTIDE SEQUENCE</scope>
    <source>
        <strain evidence="2">UCBG64.0493</strain>
        <tissue evidence="2">Leaf</tissue>
    </source>
</reference>
<dbReference type="AlphaFoldDB" id="A0AA88WQN9"/>